<dbReference type="EMBL" id="FQWD01000003">
    <property type="protein sequence ID" value="SHG38685.1"/>
    <property type="molecule type" value="Genomic_DNA"/>
</dbReference>
<dbReference type="Gene3D" id="3.30.300.30">
    <property type="match status" value="1"/>
</dbReference>
<dbReference type="PANTHER" id="PTHR43272">
    <property type="entry name" value="LONG-CHAIN-FATTY-ACID--COA LIGASE"/>
    <property type="match status" value="1"/>
</dbReference>
<evidence type="ECO:0000256" key="2">
    <source>
        <dbReference type="ARBA" id="ARBA00022840"/>
    </source>
</evidence>
<evidence type="ECO:0000256" key="3">
    <source>
        <dbReference type="ARBA" id="ARBA00024484"/>
    </source>
</evidence>
<reference evidence="6" key="1">
    <citation type="submission" date="2016-11" db="EMBL/GenBank/DDBJ databases">
        <authorList>
            <person name="Varghese N."/>
            <person name="Submissions S."/>
        </authorList>
    </citation>
    <scope>NUCLEOTIDE SEQUENCE [LARGE SCALE GENOMIC DNA]</scope>
    <source>
        <strain evidence="6">CGMCC 1.8995</strain>
    </source>
</reference>
<sequence>MPNEVTATPLECLYKWETTTPDSRCFVQPVNGEYQEYDWKMVANTVRRIAYRLEAMQLEKGSRIAILAKNCAEWIMTDLAIMMTGHISVPIFATAGTETIQYVLNHADVKVVFIGKLDDADNQIAAIPEEIKTVAFPYPGIKADEYWAEFLDCPAMTDSPVPNATDLMTIIYTSGSTGHPKGVMHTFDSMSWAGTVGRGDLSLSQQDRLLSYLPLAHITERVLVEMAALHAGMQLFFVESLDTFQRDVQHCKPTLFVSVPRLWTKFQLGILHKLPQKKLDMLLRIPIVSSLIKRKIKAGLGLSEVKICASGSAPIPPSVITWFARLGVEICEGWGMTENAALGTASLPFRHDKIGCIGHPWSGVDIKLSEEGELLVKSRANMLGYYLDEEKTKEAFTEDGYLRTGDKATVDADNYYKITGRIKDIFKTAKGKYVTPAPIEAKLMENVLIEQVCVTGASLAQPIALLVLSEEGQELPDHQVTASLNETLAHVNAKLESHQRLDRLIVMMEAWTIENGLLTPTLKVKRHVLEERFPDVINQGYDDKIVWEN</sequence>
<dbReference type="InterPro" id="IPR045851">
    <property type="entry name" value="AMP-bd_C_sf"/>
</dbReference>
<dbReference type="AlphaFoldDB" id="A0A1M5JE91"/>
<dbReference type="InterPro" id="IPR020845">
    <property type="entry name" value="AMP-binding_CS"/>
</dbReference>
<evidence type="ECO:0000313" key="6">
    <source>
        <dbReference type="Proteomes" id="UP000184520"/>
    </source>
</evidence>
<accession>A0A1M5JE91</accession>
<dbReference type="Pfam" id="PF00501">
    <property type="entry name" value="AMP-binding"/>
    <property type="match status" value="1"/>
</dbReference>
<protein>
    <submittedName>
        <fullName evidence="5">Long-chain acyl-CoA synthetase (AMP-forming)</fullName>
    </submittedName>
</protein>
<comment type="catalytic activity">
    <reaction evidence="3">
        <text>a long-chain fatty acid + ATP + CoA = a long-chain fatty acyl-CoA + AMP + diphosphate</text>
        <dbReference type="Rhea" id="RHEA:15421"/>
        <dbReference type="ChEBI" id="CHEBI:30616"/>
        <dbReference type="ChEBI" id="CHEBI:33019"/>
        <dbReference type="ChEBI" id="CHEBI:57287"/>
        <dbReference type="ChEBI" id="CHEBI:57560"/>
        <dbReference type="ChEBI" id="CHEBI:83139"/>
        <dbReference type="ChEBI" id="CHEBI:456215"/>
        <dbReference type="EC" id="6.2.1.3"/>
    </reaction>
    <physiologicalReaction direction="left-to-right" evidence="3">
        <dbReference type="Rhea" id="RHEA:15422"/>
    </physiologicalReaction>
</comment>
<keyword evidence="1" id="KW-0547">Nucleotide-binding</keyword>
<evidence type="ECO:0000259" key="4">
    <source>
        <dbReference type="Pfam" id="PF00501"/>
    </source>
</evidence>
<dbReference type="GO" id="GO:0005524">
    <property type="term" value="F:ATP binding"/>
    <property type="evidence" value="ECO:0007669"/>
    <property type="project" value="UniProtKB-KW"/>
</dbReference>
<name>A0A1M5JE91_9ALTE</name>
<dbReference type="InterPro" id="IPR042099">
    <property type="entry name" value="ANL_N_sf"/>
</dbReference>
<dbReference type="InterPro" id="IPR000873">
    <property type="entry name" value="AMP-dep_synth/lig_dom"/>
</dbReference>
<organism evidence="5 6">
    <name type="scientific">Marisediminitalea aggregata</name>
    <dbReference type="NCBI Taxonomy" id="634436"/>
    <lineage>
        <taxon>Bacteria</taxon>
        <taxon>Pseudomonadati</taxon>
        <taxon>Pseudomonadota</taxon>
        <taxon>Gammaproteobacteria</taxon>
        <taxon>Alteromonadales</taxon>
        <taxon>Alteromonadaceae</taxon>
        <taxon>Marisediminitalea</taxon>
    </lineage>
</organism>
<evidence type="ECO:0000256" key="1">
    <source>
        <dbReference type="ARBA" id="ARBA00022741"/>
    </source>
</evidence>
<dbReference type="Proteomes" id="UP000184520">
    <property type="component" value="Unassembled WGS sequence"/>
</dbReference>
<dbReference type="GO" id="GO:0004467">
    <property type="term" value="F:long-chain fatty acid-CoA ligase activity"/>
    <property type="evidence" value="ECO:0007669"/>
    <property type="project" value="UniProtKB-EC"/>
</dbReference>
<dbReference type="PANTHER" id="PTHR43272:SF33">
    <property type="entry name" value="AMP-BINDING DOMAIN-CONTAINING PROTEIN-RELATED"/>
    <property type="match status" value="1"/>
</dbReference>
<dbReference type="Gene3D" id="3.40.50.12780">
    <property type="entry name" value="N-terminal domain of ligase-like"/>
    <property type="match status" value="1"/>
</dbReference>
<dbReference type="RefSeq" id="WP_245819151.1">
    <property type="nucleotide sequence ID" value="NZ_FQWD01000003.1"/>
</dbReference>
<dbReference type="PROSITE" id="PS00455">
    <property type="entry name" value="AMP_BINDING"/>
    <property type="match status" value="1"/>
</dbReference>
<keyword evidence="6" id="KW-1185">Reference proteome</keyword>
<feature type="domain" description="AMP-dependent synthetase/ligase" evidence="4">
    <location>
        <begin position="16"/>
        <end position="386"/>
    </location>
</feature>
<keyword evidence="2" id="KW-0067">ATP-binding</keyword>
<dbReference type="GO" id="GO:0016020">
    <property type="term" value="C:membrane"/>
    <property type="evidence" value="ECO:0007669"/>
    <property type="project" value="TreeGrafter"/>
</dbReference>
<dbReference type="STRING" id="634436.SAMN05216361_2049"/>
<evidence type="ECO:0000313" key="5">
    <source>
        <dbReference type="EMBL" id="SHG38685.1"/>
    </source>
</evidence>
<proteinExistence type="predicted"/>
<dbReference type="Pfam" id="PF23562">
    <property type="entry name" value="AMP-binding_C_3"/>
    <property type="match status" value="1"/>
</dbReference>
<dbReference type="SUPFAM" id="SSF56801">
    <property type="entry name" value="Acetyl-CoA synthetase-like"/>
    <property type="match status" value="1"/>
</dbReference>
<gene>
    <name evidence="5" type="ORF">SAMN05216361_2049</name>
</gene>